<protein>
    <submittedName>
        <fullName evidence="1">Uncharacterized protein</fullName>
    </submittedName>
</protein>
<name>A0A7C9V7K6_9HYPH</name>
<dbReference type="RefSeq" id="WP_165118627.1">
    <property type="nucleotide sequence ID" value="NZ_JAAKZG010000005.1"/>
</dbReference>
<dbReference type="Proteomes" id="UP000481252">
    <property type="component" value="Unassembled WGS sequence"/>
</dbReference>
<dbReference type="EMBL" id="JAAKZG010000005">
    <property type="protein sequence ID" value="NGN42364.1"/>
    <property type="molecule type" value="Genomic_DNA"/>
</dbReference>
<evidence type="ECO:0000313" key="2">
    <source>
        <dbReference type="Proteomes" id="UP000481252"/>
    </source>
</evidence>
<proteinExistence type="predicted"/>
<accession>A0A7C9V7K6</accession>
<organism evidence="1 2">
    <name type="scientific">Mesorhizobium zhangyense</name>
    <dbReference type="NCBI Taxonomy" id="1776730"/>
    <lineage>
        <taxon>Bacteria</taxon>
        <taxon>Pseudomonadati</taxon>
        <taxon>Pseudomonadota</taxon>
        <taxon>Alphaproteobacteria</taxon>
        <taxon>Hyphomicrobiales</taxon>
        <taxon>Phyllobacteriaceae</taxon>
        <taxon>Mesorhizobium</taxon>
    </lineage>
</organism>
<gene>
    <name evidence="1" type="ORF">G6N74_14945</name>
</gene>
<evidence type="ECO:0000313" key="1">
    <source>
        <dbReference type="EMBL" id="NGN42364.1"/>
    </source>
</evidence>
<reference evidence="1 2" key="1">
    <citation type="submission" date="2020-02" db="EMBL/GenBank/DDBJ databases">
        <title>Genome sequence of the type strain CGMCC 1.15528 of Mesorhizobium zhangyense.</title>
        <authorList>
            <person name="Gao J."/>
            <person name="Sun J."/>
        </authorList>
    </citation>
    <scope>NUCLEOTIDE SEQUENCE [LARGE SCALE GENOMIC DNA]</scope>
    <source>
        <strain evidence="1 2">CGMCC 1.15528</strain>
    </source>
</reference>
<keyword evidence="2" id="KW-1185">Reference proteome</keyword>
<comment type="caution">
    <text evidence="1">The sequence shown here is derived from an EMBL/GenBank/DDBJ whole genome shotgun (WGS) entry which is preliminary data.</text>
</comment>
<dbReference type="AlphaFoldDB" id="A0A7C9V7K6"/>
<sequence>MQEDRRQLRETLRQTYGTLKDLRKSLAAADADYMLHDLGALLSVAEQEALNRLRESES</sequence>